<dbReference type="GeneID" id="92073076"/>
<dbReference type="SMART" id="SM00450">
    <property type="entry name" value="RHOD"/>
    <property type="match status" value="1"/>
</dbReference>
<gene>
    <name evidence="2" type="ORF">PG986_003792</name>
</gene>
<name>A0ABR1QTL6_9PEZI</name>
<dbReference type="SUPFAM" id="SSF52821">
    <property type="entry name" value="Rhodanese/Cell cycle control phosphatase"/>
    <property type="match status" value="1"/>
</dbReference>
<reference evidence="2 3" key="1">
    <citation type="submission" date="2023-01" db="EMBL/GenBank/DDBJ databases">
        <title>Analysis of 21 Apiospora genomes using comparative genomics revels a genus with tremendous synthesis potential of carbohydrate active enzymes and secondary metabolites.</title>
        <authorList>
            <person name="Sorensen T."/>
        </authorList>
    </citation>
    <scope>NUCLEOTIDE SEQUENCE [LARGE SCALE GENOMIC DNA]</scope>
    <source>
        <strain evidence="2 3">CBS 24483</strain>
    </source>
</reference>
<evidence type="ECO:0000259" key="1">
    <source>
        <dbReference type="PROSITE" id="PS50206"/>
    </source>
</evidence>
<proteinExistence type="predicted"/>
<dbReference type="InterPro" id="IPR036873">
    <property type="entry name" value="Rhodanese-like_dom_sf"/>
</dbReference>
<accession>A0ABR1QTL6</accession>
<dbReference type="RefSeq" id="XP_066705078.1">
    <property type="nucleotide sequence ID" value="XM_066840014.1"/>
</dbReference>
<organism evidence="2 3">
    <name type="scientific">Apiospora aurea</name>
    <dbReference type="NCBI Taxonomy" id="335848"/>
    <lineage>
        <taxon>Eukaryota</taxon>
        <taxon>Fungi</taxon>
        <taxon>Dikarya</taxon>
        <taxon>Ascomycota</taxon>
        <taxon>Pezizomycotina</taxon>
        <taxon>Sordariomycetes</taxon>
        <taxon>Xylariomycetidae</taxon>
        <taxon>Amphisphaeriales</taxon>
        <taxon>Apiosporaceae</taxon>
        <taxon>Apiospora</taxon>
    </lineage>
</organism>
<dbReference type="Proteomes" id="UP001391051">
    <property type="component" value="Unassembled WGS sequence"/>
</dbReference>
<protein>
    <submittedName>
        <fullName evidence="2">Rhodanese-like domain-containing protein</fullName>
    </submittedName>
</protein>
<evidence type="ECO:0000313" key="2">
    <source>
        <dbReference type="EMBL" id="KAK7962967.1"/>
    </source>
</evidence>
<dbReference type="Gene3D" id="3.40.250.10">
    <property type="entry name" value="Rhodanese-like domain"/>
    <property type="match status" value="1"/>
</dbReference>
<dbReference type="EMBL" id="JAQQWE010000002">
    <property type="protein sequence ID" value="KAK7962967.1"/>
    <property type="molecule type" value="Genomic_DNA"/>
</dbReference>
<dbReference type="PROSITE" id="PS50206">
    <property type="entry name" value="RHODANESE_3"/>
    <property type="match status" value="1"/>
</dbReference>
<dbReference type="InterPro" id="IPR001763">
    <property type="entry name" value="Rhodanese-like_dom"/>
</dbReference>
<evidence type="ECO:0000313" key="3">
    <source>
        <dbReference type="Proteomes" id="UP001391051"/>
    </source>
</evidence>
<feature type="domain" description="Rhodanese" evidence="1">
    <location>
        <begin position="36"/>
        <end position="158"/>
    </location>
</feature>
<sequence length="177" mass="19618">MATLAQAPWHAAYPAPKTTAPGALTKEDVLGMLQRGEEDFVLIDLRRNDHEGGIIRGSINLPAQSLYPAIPRLYKLFKNAGVKKAIWYCGEFDPTCIDRYICSDPLKSNVIGSSGGRGTRAAGWFQDHLGKQEDKEMESVILKGGIKGWATAGDEFVQWMDEYDEAVWRALKEGQCN</sequence>
<keyword evidence="3" id="KW-1185">Reference proteome</keyword>
<comment type="caution">
    <text evidence="2">The sequence shown here is derived from an EMBL/GenBank/DDBJ whole genome shotgun (WGS) entry which is preliminary data.</text>
</comment>